<evidence type="ECO:0000256" key="1">
    <source>
        <dbReference type="SAM" id="Phobius"/>
    </source>
</evidence>
<accession>A0A4V2JSU9</accession>
<dbReference type="OrthoDB" id="6986893at2"/>
<evidence type="ECO:0000313" key="4">
    <source>
        <dbReference type="Proteomes" id="UP000291933"/>
    </source>
</evidence>
<feature type="transmembrane region" description="Helical" evidence="1">
    <location>
        <begin position="126"/>
        <end position="148"/>
    </location>
</feature>
<dbReference type="RefSeq" id="WP_131173134.1">
    <property type="nucleotide sequence ID" value="NZ_FXTL01000025.1"/>
</dbReference>
<feature type="transmembrane region" description="Helical" evidence="1">
    <location>
        <begin position="154"/>
        <end position="174"/>
    </location>
</feature>
<proteinExistence type="predicted"/>
<gene>
    <name evidence="3" type="ORF">ET996_13740</name>
</gene>
<dbReference type="EMBL" id="SDMR01000025">
    <property type="protein sequence ID" value="TBT91472.1"/>
    <property type="molecule type" value="Genomic_DNA"/>
</dbReference>
<comment type="caution">
    <text evidence="3">The sequence shown here is derived from an EMBL/GenBank/DDBJ whole genome shotgun (WGS) entry which is preliminary data.</text>
</comment>
<organism evidence="3 4">
    <name type="scientific">Propioniciclava tarda</name>
    <dbReference type="NCBI Taxonomy" id="433330"/>
    <lineage>
        <taxon>Bacteria</taxon>
        <taxon>Bacillati</taxon>
        <taxon>Actinomycetota</taxon>
        <taxon>Actinomycetes</taxon>
        <taxon>Propionibacteriales</taxon>
        <taxon>Propionibacteriaceae</taxon>
        <taxon>Propioniciclava</taxon>
    </lineage>
</organism>
<dbReference type="AlphaFoldDB" id="A0A4V2JSU9"/>
<sequence length="189" mass="21250">MSTAAQQPLPPVTRIARRRALPGHEDAYVGLVREMFTRMKAHAGFQGAEIIPPDAPGGSYQIVVNFDSEQHLAAWDASRDRESLLGQLREHAETEPVYRRLTGLESWFEGPVVPASMHPPRHRMALVTWLGIWPTASVFIFFLAPWLTSLGLPFLLVTAINTALITAVMTYLLMPRLTKLLRRFLTPPR</sequence>
<dbReference type="Gene3D" id="3.30.70.100">
    <property type="match status" value="1"/>
</dbReference>
<reference evidence="3 4" key="1">
    <citation type="submission" date="2019-01" db="EMBL/GenBank/DDBJ databases">
        <title>Lactibacter flavus gen. nov., sp. nov., a novel bacterium of the family Propionibacteriaceae isolated from raw milk and dairy products.</title>
        <authorList>
            <person name="Huptas C."/>
            <person name="Wenning M."/>
            <person name="Breitenwieser F."/>
            <person name="Doll E."/>
            <person name="Von Neubeck M."/>
            <person name="Busse H.-J."/>
            <person name="Scherer S."/>
        </authorList>
    </citation>
    <scope>NUCLEOTIDE SEQUENCE [LARGE SCALE GENOMIC DNA]</scope>
    <source>
        <strain evidence="3 4">DSM 22130</strain>
    </source>
</reference>
<keyword evidence="1" id="KW-0812">Transmembrane</keyword>
<dbReference type="GO" id="GO:0004497">
    <property type="term" value="F:monooxygenase activity"/>
    <property type="evidence" value="ECO:0007669"/>
    <property type="project" value="UniProtKB-KW"/>
</dbReference>
<dbReference type="Pfam" id="PF03992">
    <property type="entry name" value="ABM"/>
    <property type="match status" value="1"/>
</dbReference>
<keyword evidence="1" id="KW-1133">Transmembrane helix</keyword>
<dbReference type="InterPro" id="IPR038762">
    <property type="entry name" value="ABM_predict"/>
</dbReference>
<keyword evidence="3" id="KW-0560">Oxidoreductase</keyword>
<keyword evidence="1" id="KW-0472">Membrane</keyword>
<evidence type="ECO:0000313" key="3">
    <source>
        <dbReference type="EMBL" id="TBT91472.1"/>
    </source>
</evidence>
<evidence type="ECO:0000259" key="2">
    <source>
        <dbReference type="Pfam" id="PF03992"/>
    </source>
</evidence>
<keyword evidence="3" id="KW-0503">Monooxygenase</keyword>
<feature type="domain" description="ABM" evidence="2">
    <location>
        <begin position="11"/>
        <end position="79"/>
    </location>
</feature>
<dbReference type="InterPro" id="IPR011008">
    <property type="entry name" value="Dimeric_a/b-barrel"/>
</dbReference>
<dbReference type="SUPFAM" id="SSF54909">
    <property type="entry name" value="Dimeric alpha+beta barrel"/>
    <property type="match status" value="1"/>
</dbReference>
<protein>
    <submittedName>
        <fullName evidence="3">Antibiotic biosynthesis monooxygenase</fullName>
    </submittedName>
</protein>
<dbReference type="InterPro" id="IPR007138">
    <property type="entry name" value="ABM_dom"/>
</dbReference>
<name>A0A4V2JSU9_PROTD</name>
<dbReference type="Proteomes" id="UP000291933">
    <property type="component" value="Unassembled WGS sequence"/>
</dbReference>
<keyword evidence="4" id="KW-1185">Reference proteome</keyword>
<dbReference type="PANTHER" id="PTHR40057:SF1">
    <property type="entry name" value="SLR1162 PROTEIN"/>
    <property type="match status" value="1"/>
</dbReference>
<dbReference type="PANTHER" id="PTHR40057">
    <property type="entry name" value="SLR1162 PROTEIN"/>
    <property type="match status" value="1"/>
</dbReference>